<feature type="transmembrane region" description="Helical" evidence="8">
    <location>
        <begin position="136"/>
        <end position="155"/>
    </location>
</feature>
<feature type="transmembrane region" description="Helical" evidence="8">
    <location>
        <begin position="330"/>
        <end position="354"/>
    </location>
</feature>
<keyword evidence="7 8" id="KW-0472">Membrane</keyword>
<comment type="subcellular location">
    <subcellularLocation>
        <location evidence="1">Cell membrane</location>
        <topology evidence="1">Multi-pass membrane protein</topology>
    </subcellularLocation>
</comment>
<dbReference type="PANTHER" id="PTHR33908">
    <property type="entry name" value="MANNOSYLTRANSFERASE YKCB-RELATED"/>
    <property type="match status" value="1"/>
</dbReference>
<protein>
    <recommendedName>
        <fullName evidence="11">Glycosyltransferase RgtA/B/C/D-like domain-containing protein</fullName>
    </recommendedName>
</protein>
<keyword evidence="10" id="KW-1185">Reference proteome</keyword>
<evidence type="ECO:0000256" key="7">
    <source>
        <dbReference type="ARBA" id="ARBA00023136"/>
    </source>
</evidence>
<feature type="transmembrane region" description="Helical" evidence="8">
    <location>
        <begin position="386"/>
        <end position="410"/>
    </location>
</feature>
<comment type="caution">
    <text evidence="9">The sequence shown here is derived from an EMBL/GenBank/DDBJ whole genome shotgun (WGS) entry which is preliminary data.</text>
</comment>
<feature type="transmembrane region" description="Helical" evidence="8">
    <location>
        <begin position="20"/>
        <end position="43"/>
    </location>
</feature>
<organism evidence="9 10">
    <name type="scientific">Litorisediminicola beolgyonensis</name>
    <dbReference type="NCBI Taxonomy" id="1173614"/>
    <lineage>
        <taxon>Bacteria</taxon>
        <taxon>Pseudomonadati</taxon>
        <taxon>Pseudomonadota</taxon>
        <taxon>Alphaproteobacteria</taxon>
        <taxon>Rhodobacterales</taxon>
        <taxon>Paracoccaceae</taxon>
        <taxon>Litorisediminicola</taxon>
    </lineage>
</organism>
<keyword evidence="3" id="KW-0328">Glycosyltransferase</keyword>
<accession>A0ABW3ZKX0</accession>
<keyword evidence="4" id="KW-0808">Transferase</keyword>
<feature type="transmembrane region" description="Helical" evidence="8">
    <location>
        <begin position="209"/>
        <end position="225"/>
    </location>
</feature>
<feature type="transmembrane region" description="Helical" evidence="8">
    <location>
        <begin position="161"/>
        <end position="180"/>
    </location>
</feature>
<evidence type="ECO:0000313" key="9">
    <source>
        <dbReference type="EMBL" id="MFD1343618.1"/>
    </source>
</evidence>
<dbReference type="EMBL" id="JBHTMU010000028">
    <property type="protein sequence ID" value="MFD1343618.1"/>
    <property type="molecule type" value="Genomic_DNA"/>
</dbReference>
<feature type="transmembrane region" description="Helical" evidence="8">
    <location>
        <begin position="237"/>
        <end position="257"/>
    </location>
</feature>
<evidence type="ECO:0000256" key="2">
    <source>
        <dbReference type="ARBA" id="ARBA00022475"/>
    </source>
</evidence>
<dbReference type="RefSeq" id="WP_386804726.1">
    <property type="nucleotide sequence ID" value="NZ_JBHTMU010000028.1"/>
</dbReference>
<evidence type="ECO:0000256" key="3">
    <source>
        <dbReference type="ARBA" id="ARBA00022676"/>
    </source>
</evidence>
<evidence type="ECO:0000256" key="1">
    <source>
        <dbReference type="ARBA" id="ARBA00004651"/>
    </source>
</evidence>
<keyword evidence="5 8" id="KW-0812">Transmembrane</keyword>
<gene>
    <name evidence="9" type="ORF">ACFQ4E_14400</name>
</gene>
<feature type="transmembrane region" description="Helical" evidence="8">
    <location>
        <begin position="64"/>
        <end position="85"/>
    </location>
</feature>
<keyword evidence="6 8" id="KW-1133">Transmembrane helix</keyword>
<evidence type="ECO:0000313" key="10">
    <source>
        <dbReference type="Proteomes" id="UP001597135"/>
    </source>
</evidence>
<evidence type="ECO:0000256" key="4">
    <source>
        <dbReference type="ARBA" id="ARBA00022679"/>
    </source>
</evidence>
<dbReference type="InterPro" id="IPR050297">
    <property type="entry name" value="LipidA_mod_glycosyltrf_83"/>
</dbReference>
<evidence type="ECO:0008006" key="11">
    <source>
        <dbReference type="Google" id="ProtNLM"/>
    </source>
</evidence>
<evidence type="ECO:0000256" key="6">
    <source>
        <dbReference type="ARBA" id="ARBA00022989"/>
    </source>
</evidence>
<sequence length="518" mass="55737">MTTPLFRAFPERAPDGERALTRGAILILVIVLLSGLTFLVLAGNQPVLFRHGFRQSQTAISVYWMLRDGLSLSYATPVLGAPWAIPFEFPVYQSLVAAVASLGVPLDLSGRLVSFAAAVLCLWPIFSLVRDFGGRTWHAATCGALFLAAPVYAFWATSFMIETTALFLGLLFLAAFVRFLSTGRWLWAATAGLAGVLCGLAKATTLPGFSLAAGLVLCACLLVSFKGSQSALPKARLAASLVPLLLPYPIAMSWVAYTDKVKALNPLGASLTSDALKEWNYGTLAQKLSGEFWLRLVPDAIGWQTFGPLFPLALVVLLGALIAASRRRRAALWVGLGLLTCFLVPMLVFTNLYIQHDYYRVANTVFLTLAVGLGLAFLAKRVGAPLGLVGLGILCSGQVFFTVILNMPLWSGQFRHPILPVAEAVQEVVPEDAPILVFGHDWNSAIPYYAERKALMISSLVSDLVDEIVDDPTQFLDGAAPGGVVICTLGDKPPATKLSPLLADRAQVFTDDSCSLYR</sequence>
<keyword evidence="2" id="KW-1003">Cell membrane</keyword>
<dbReference type="Proteomes" id="UP001597135">
    <property type="component" value="Unassembled WGS sequence"/>
</dbReference>
<reference evidence="10" key="1">
    <citation type="journal article" date="2019" name="Int. J. Syst. Evol. Microbiol.">
        <title>The Global Catalogue of Microorganisms (GCM) 10K type strain sequencing project: providing services to taxonomists for standard genome sequencing and annotation.</title>
        <authorList>
            <consortium name="The Broad Institute Genomics Platform"/>
            <consortium name="The Broad Institute Genome Sequencing Center for Infectious Disease"/>
            <person name="Wu L."/>
            <person name="Ma J."/>
        </authorList>
    </citation>
    <scope>NUCLEOTIDE SEQUENCE [LARGE SCALE GENOMIC DNA]</scope>
    <source>
        <strain evidence="10">CCUG 62953</strain>
    </source>
</reference>
<proteinExistence type="predicted"/>
<feature type="transmembrane region" description="Helical" evidence="8">
    <location>
        <begin position="360"/>
        <end position="379"/>
    </location>
</feature>
<feature type="transmembrane region" description="Helical" evidence="8">
    <location>
        <begin position="301"/>
        <end position="323"/>
    </location>
</feature>
<dbReference type="PANTHER" id="PTHR33908:SF11">
    <property type="entry name" value="MEMBRANE PROTEIN"/>
    <property type="match status" value="1"/>
</dbReference>
<evidence type="ECO:0000256" key="8">
    <source>
        <dbReference type="SAM" id="Phobius"/>
    </source>
</evidence>
<evidence type="ECO:0000256" key="5">
    <source>
        <dbReference type="ARBA" id="ARBA00022692"/>
    </source>
</evidence>
<name>A0ABW3ZKX0_9RHOB</name>